<dbReference type="PANTHER" id="PTHR45527:SF1">
    <property type="entry name" value="FATTY ACID SYNTHASE"/>
    <property type="match status" value="1"/>
</dbReference>
<name>A0A9X3BJJ3_9BACT</name>
<keyword evidence="3" id="KW-1185">Reference proteome</keyword>
<evidence type="ECO:0000259" key="1">
    <source>
        <dbReference type="PROSITE" id="PS50075"/>
    </source>
</evidence>
<reference evidence="2" key="1">
    <citation type="submission" date="2022-09" db="EMBL/GenBank/DDBJ databases">
        <authorList>
            <person name="Yuan C."/>
            <person name="Ke Z."/>
        </authorList>
    </citation>
    <scope>NUCLEOTIDE SEQUENCE</scope>
    <source>
        <strain evidence="2">LB-8</strain>
    </source>
</reference>
<dbReference type="RefSeq" id="WP_279300384.1">
    <property type="nucleotide sequence ID" value="NZ_JAOTIF010000070.1"/>
</dbReference>
<dbReference type="PANTHER" id="PTHR45527">
    <property type="entry name" value="NONRIBOSOMAL PEPTIDE SYNTHETASE"/>
    <property type="match status" value="1"/>
</dbReference>
<dbReference type="EMBL" id="JAOTIF010000070">
    <property type="protein sequence ID" value="MCU7552952.1"/>
    <property type="molecule type" value="Genomic_DNA"/>
</dbReference>
<feature type="non-terminal residue" evidence="2">
    <location>
        <position position="1"/>
    </location>
</feature>
<gene>
    <name evidence="2" type="ORF">OCK74_27815</name>
</gene>
<protein>
    <submittedName>
        <fullName evidence="2">Phosphopantetheine-binding protein</fullName>
    </submittedName>
</protein>
<sequence>WQQLLKVTPIGIHDNFFELGGHSLMAMQIKSSIERELLISIPIQVLFQFTSISDLSKYLEVQRSSQSNQNDASSFRLLNI</sequence>
<dbReference type="GO" id="GO:0043041">
    <property type="term" value="P:amino acid activation for nonribosomal peptide biosynthetic process"/>
    <property type="evidence" value="ECO:0007669"/>
    <property type="project" value="TreeGrafter"/>
</dbReference>
<evidence type="ECO:0000313" key="3">
    <source>
        <dbReference type="Proteomes" id="UP001155483"/>
    </source>
</evidence>
<dbReference type="InterPro" id="IPR036736">
    <property type="entry name" value="ACP-like_sf"/>
</dbReference>
<reference evidence="2" key="2">
    <citation type="submission" date="2023-04" db="EMBL/GenBank/DDBJ databases">
        <title>Paracnuella aquatica gen. nov., sp. nov., a member of the family Chitinophagaceae isolated from a hot spring.</title>
        <authorList>
            <person name="Wang C."/>
        </authorList>
    </citation>
    <scope>NUCLEOTIDE SEQUENCE</scope>
    <source>
        <strain evidence="2">LB-8</strain>
    </source>
</reference>
<dbReference type="GO" id="GO:0044550">
    <property type="term" value="P:secondary metabolite biosynthetic process"/>
    <property type="evidence" value="ECO:0007669"/>
    <property type="project" value="TreeGrafter"/>
</dbReference>
<dbReference type="Gene3D" id="1.10.1200.10">
    <property type="entry name" value="ACP-like"/>
    <property type="match status" value="1"/>
</dbReference>
<comment type="caution">
    <text evidence="2">The sequence shown here is derived from an EMBL/GenBank/DDBJ whole genome shotgun (WGS) entry which is preliminary data.</text>
</comment>
<dbReference type="InterPro" id="IPR009081">
    <property type="entry name" value="PP-bd_ACP"/>
</dbReference>
<organism evidence="2 3">
    <name type="scientific">Paraflavisolibacter caeni</name>
    <dbReference type="NCBI Taxonomy" id="2982496"/>
    <lineage>
        <taxon>Bacteria</taxon>
        <taxon>Pseudomonadati</taxon>
        <taxon>Bacteroidota</taxon>
        <taxon>Chitinophagia</taxon>
        <taxon>Chitinophagales</taxon>
        <taxon>Chitinophagaceae</taxon>
        <taxon>Paraflavisolibacter</taxon>
    </lineage>
</organism>
<dbReference type="AlphaFoldDB" id="A0A9X3BJJ3"/>
<dbReference type="SUPFAM" id="SSF47336">
    <property type="entry name" value="ACP-like"/>
    <property type="match status" value="1"/>
</dbReference>
<dbReference type="PROSITE" id="PS50075">
    <property type="entry name" value="CARRIER"/>
    <property type="match status" value="1"/>
</dbReference>
<proteinExistence type="predicted"/>
<dbReference type="Proteomes" id="UP001155483">
    <property type="component" value="Unassembled WGS sequence"/>
</dbReference>
<dbReference type="GO" id="GO:0031177">
    <property type="term" value="F:phosphopantetheine binding"/>
    <property type="evidence" value="ECO:0007669"/>
    <property type="project" value="TreeGrafter"/>
</dbReference>
<evidence type="ECO:0000313" key="2">
    <source>
        <dbReference type="EMBL" id="MCU7552952.1"/>
    </source>
</evidence>
<feature type="domain" description="Carrier" evidence="1">
    <location>
        <begin position="1"/>
        <end position="63"/>
    </location>
</feature>
<accession>A0A9X3BJJ3</accession>
<dbReference type="GO" id="GO:0005829">
    <property type="term" value="C:cytosol"/>
    <property type="evidence" value="ECO:0007669"/>
    <property type="project" value="TreeGrafter"/>
</dbReference>
<dbReference type="Pfam" id="PF00550">
    <property type="entry name" value="PP-binding"/>
    <property type="match status" value="1"/>
</dbReference>